<dbReference type="InterPro" id="IPR019758">
    <property type="entry name" value="Pept_S26A_signal_pept_1_CS"/>
</dbReference>
<keyword evidence="8" id="KW-1133">Transmembrane helix</keyword>
<dbReference type="InterPro" id="IPR000223">
    <property type="entry name" value="Pept_S26A_signal_pept_1"/>
</dbReference>
<evidence type="ECO:0000256" key="3">
    <source>
        <dbReference type="ARBA" id="ARBA00013208"/>
    </source>
</evidence>
<feature type="active site" evidence="7">
    <location>
        <position position="76"/>
    </location>
</feature>
<dbReference type="PROSITE" id="PS00501">
    <property type="entry name" value="SPASE_I_1"/>
    <property type="match status" value="1"/>
</dbReference>
<comment type="subcellular location">
    <subcellularLocation>
        <location evidence="9">Membrane</location>
        <topology evidence="9">Multi-pass membrane protein</topology>
    </subcellularLocation>
</comment>
<evidence type="ECO:0000256" key="5">
    <source>
        <dbReference type="ARBA" id="ARBA00022670"/>
    </source>
</evidence>
<dbReference type="Proteomes" id="UP000192342">
    <property type="component" value="Unassembled WGS sequence"/>
</dbReference>
<comment type="catalytic activity">
    <reaction evidence="1 8">
        <text>Cleavage of hydrophobic, N-terminal signal or leader sequences from secreted and periplasmic proteins.</text>
        <dbReference type="EC" id="3.4.21.89"/>
    </reaction>
</comment>
<evidence type="ECO:0000313" key="11">
    <source>
        <dbReference type="EMBL" id="ORE86972.1"/>
    </source>
</evidence>
<dbReference type="InterPro" id="IPR036286">
    <property type="entry name" value="LexA/Signal_pep-like_sf"/>
</dbReference>
<dbReference type="InterPro" id="IPR019757">
    <property type="entry name" value="Pept_S26A_signal_pept_1_Lys-AS"/>
</dbReference>
<dbReference type="CDD" id="cd06530">
    <property type="entry name" value="S26_SPase_I"/>
    <property type="match status" value="1"/>
</dbReference>
<feature type="transmembrane region" description="Helical" evidence="8">
    <location>
        <begin position="6"/>
        <end position="27"/>
    </location>
</feature>
<dbReference type="GO" id="GO:0006465">
    <property type="term" value="P:signal peptide processing"/>
    <property type="evidence" value="ECO:0007669"/>
    <property type="project" value="InterPro"/>
</dbReference>
<gene>
    <name evidence="11" type="ORF">ATO7_08032</name>
</gene>
<dbReference type="InterPro" id="IPR019756">
    <property type="entry name" value="Pept_S26A_signal_pept_1_Ser-AS"/>
</dbReference>
<keyword evidence="12" id="KW-1185">Reference proteome</keyword>
<dbReference type="PANTHER" id="PTHR43390">
    <property type="entry name" value="SIGNAL PEPTIDASE I"/>
    <property type="match status" value="1"/>
</dbReference>
<comment type="caution">
    <text evidence="11">The sequence shown here is derived from an EMBL/GenBank/DDBJ whole genome shotgun (WGS) entry which is preliminary data.</text>
</comment>
<name>A0A1Y1SEK2_9GAMM</name>
<dbReference type="SUPFAM" id="SSF51306">
    <property type="entry name" value="LexA/Signal peptidase"/>
    <property type="match status" value="1"/>
</dbReference>
<accession>A0A1Y1SEK2</accession>
<dbReference type="EC" id="3.4.21.89" evidence="3 8"/>
<dbReference type="AlphaFoldDB" id="A0A1Y1SEK2"/>
<proteinExistence type="inferred from homology"/>
<dbReference type="PRINTS" id="PR00727">
    <property type="entry name" value="LEADERPTASE"/>
</dbReference>
<keyword evidence="8" id="KW-0812">Transmembrane</keyword>
<evidence type="ECO:0000256" key="9">
    <source>
        <dbReference type="RuleBase" id="RU362042"/>
    </source>
</evidence>
<evidence type="ECO:0000259" key="10">
    <source>
        <dbReference type="Pfam" id="PF10502"/>
    </source>
</evidence>
<dbReference type="Gene3D" id="2.10.109.10">
    <property type="entry name" value="Umud Fragment, subunit A"/>
    <property type="match status" value="1"/>
</dbReference>
<dbReference type="GO" id="GO:0004252">
    <property type="term" value="F:serine-type endopeptidase activity"/>
    <property type="evidence" value="ECO:0007669"/>
    <property type="project" value="InterPro"/>
</dbReference>
<dbReference type="GO" id="GO:0016020">
    <property type="term" value="C:membrane"/>
    <property type="evidence" value="ECO:0007669"/>
    <property type="project" value="UniProtKB-SubCell"/>
</dbReference>
<sequence length="260" mass="29457">MFAPDVHFDFAAALLLAAVVTGVGWLIDAKLFAPRRTAQAEPGKWAEFCRSFFPVILIVLLLRSFLVEPFRIPSGSMIPTLEVGDFILVNKFAYGLRMPVFHNLLVPLGEPERGDVMVFRYPRDPSKDFIKRVIGLPGDSVTYRDKTLYINGEKMSREVSGYYSADAAGRKVIAEEMIEQLGDVEHRILVSPHRPNDDAEFTVPEGHYFMMGDNRDGSEDSRAWGFVPERNLVGKAFFIWMSWDGRKNRPALDRIGNTIR</sequence>
<dbReference type="GO" id="GO:0009003">
    <property type="term" value="F:signal peptidase activity"/>
    <property type="evidence" value="ECO:0007669"/>
    <property type="project" value="UniProtKB-EC"/>
</dbReference>
<evidence type="ECO:0000313" key="12">
    <source>
        <dbReference type="Proteomes" id="UP000192342"/>
    </source>
</evidence>
<dbReference type="InterPro" id="IPR019533">
    <property type="entry name" value="Peptidase_S26"/>
</dbReference>
<dbReference type="RefSeq" id="WP_083561782.1">
    <property type="nucleotide sequence ID" value="NZ_AQQV01000002.1"/>
</dbReference>
<dbReference type="OrthoDB" id="9815782at2"/>
<evidence type="ECO:0000256" key="1">
    <source>
        <dbReference type="ARBA" id="ARBA00000677"/>
    </source>
</evidence>
<dbReference type="PROSITE" id="PS00760">
    <property type="entry name" value="SPASE_I_2"/>
    <property type="match status" value="1"/>
</dbReference>
<keyword evidence="8" id="KW-0472">Membrane</keyword>
<evidence type="ECO:0000256" key="6">
    <source>
        <dbReference type="ARBA" id="ARBA00022801"/>
    </source>
</evidence>
<feature type="transmembrane region" description="Helical" evidence="8">
    <location>
        <begin position="48"/>
        <end position="66"/>
    </location>
</feature>
<dbReference type="STRING" id="1317117.ATO7_08032"/>
<dbReference type="PANTHER" id="PTHR43390:SF1">
    <property type="entry name" value="CHLOROPLAST PROCESSING PEPTIDASE"/>
    <property type="match status" value="1"/>
</dbReference>
<reference evidence="11 12" key="1">
    <citation type="submission" date="2013-04" db="EMBL/GenBank/DDBJ databases">
        <title>Oceanococcus atlanticus 22II-S10r2 Genome Sequencing.</title>
        <authorList>
            <person name="Lai Q."/>
            <person name="Li G."/>
            <person name="Shao Z."/>
        </authorList>
    </citation>
    <scope>NUCLEOTIDE SEQUENCE [LARGE SCALE GENOMIC DNA]</scope>
    <source>
        <strain evidence="11 12">22II-S10r2</strain>
    </source>
</reference>
<protein>
    <recommendedName>
        <fullName evidence="4 8">Signal peptidase I</fullName>
        <ecNumber evidence="3 8">3.4.21.89</ecNumber>
    </recommendedName>
</protein>
<feature type="domain" description="Peptidase S26" evidence="10">
    <location>
        <begin position="46"/>
        <end position="241"/>
    </location>
</feature>
<dbReference type="Pfam" id="PF10502">
    <property type="entry name" value="Peptidase_S26"/>
    <property type="match status" value="1"/>
</dbReference>
<comment type="similarity">
    <text evidence="2 9">Belongs to the peptidase S26 family.</text>
</comment>
<feature type="active site" evidence="7">
    <location>
        <position position="131"/>
    </location>
</feature>
<dbReference type="EMBL" id="AQQV01000002">
    <property type="protein sequence ID" value="ORE86972.1"/>
    <property type="molecule type" value="Genomic_DNA"/>
</dbReference>
<keyword evidence="5 8" id="KW-0645">Protease</keyword>
<keyword evidence="6 8" id="KW-0378">Hydrolase</keyword>
<evidence type="ECO:0000256" key="2">
    <source>
        <dbReference type="ARBA" id="ARBA00009370"/>
    </source>
</evidence>
<dbReference type="NCBIfam" id="TIGR02227">
    <property type="entry name" value="sigpep_I_bact"/>
    <property type="match status" value="1"/>
</dbReference>
<evidence type="ECO:0000256" key="4">
    <source>
        <dbReference type="ARBA" id="ARBA00019232"/>
    </source>
</evidence>
<organism evidence="11 12">
    <name type="scientific">Oceanococcus atlanticus</name>
    <dbReference type="NCBI Taxonomy" id="1317117"/>
    <lineage>
        <taxon>Bacteria</taxon>
        <taxon>Pseudomonadati</taxon>
        <taxon>Pseudomonadota</taxon>
        <taxon>Gammaproteobacteria</taxon>
        <taxon>Chromatiales</taxon>
        <taxon>Oceanococcaceae</taxon>
        <taxon>Oceanococcus</taxon>
    </lineage>
</organism>
<evidence type="ECO:0000256" key="7">
    <source>
        <dbReference type="PIRSR" id="PIRSR600223-1"/>
    </source>
</evidence>
<dbReference type="PROSITE" id="PS00761">
    <property type="entry name" value="SPASE_I_3"/>
    <property type="match status" value="1"/>
</dbReference>
<evidence type="ECO:0000256" key="8">
    <source>
        <dbReference type="RuleBase" id="RU003993"/>
    </source>
</evidence>